<protein>
    <submittedName>
        <fullName evidence="1">Mitochondrial import inner membrane translocase subunit tim8</fullName>
    </submittedName>
</protein>
<name>A0ACC1L9P4_9FUNG</name>
<dbReference type="EMBL" id="JANBUN010000520">
    <property type="protein sequence ID" value="KAJ2803140.1"/>
    <property type="molecule type" value="Genomic_DNA"/>
</dbReference>
<reference evidence="1" key="1">
    <citation type="submission" date="2022-07" db="EMBL/GenBank/DDBJ databases">
        <title>Phylogenomic reconstructions and comparative analyses of Kickxellomycotina fungi.</title>
        <authorList>
            <person name="Reynolds N.K."/>
            <person name="Stajich J.E."/>
            <person name="Barry K."/>
            <person name="Grigoriev I.V."/>
            <person name="Crous P."/>
            <person name="Smith M.E."/>
        </authorList>
    </citation>
    <scope>NUCLEOTIDE SEQUENCE</scope>
    <source>
        <strain evidence="1">BCRC 34780</strain>
    </source>
</reference>
<proteinExistence type="predicted"/>
<keyword evidence="2" id="KW-1185">Reference proteome</keyword>
<dbReference type="Proteomes" id="UP001140087">
    <property type="component" value="Unassembled WGS sequence"/>
</dbReference>
<evidence type="ECO:0000313" key="1">
    <source>
        <dbReference type="EMBL" id="KAJ2803140.1"/>
    </source>
</evidence>
<organism evidence="1 2">
    <name type="scientific">Coemansia helicoidea</name>
    <dbReference type="NCBI Taxonomy" id="1286919"/>
    <lineage>
        <taxon>Eukaryota</taxon>
        <taxon>Fungi</taxon>
        <taxon>Fungi incertae sedis</taxon>
        <taxon>Zoopagomycota</taxon>
        <taxon>Kickxellomycotina</taxon>
        <taxon>Kickxellomycetes</taxon>
        <taxon>Kickxellales</taxon>
        <taxon>Kickxellaceae</taxon>
        <taxon>Coemansia</taxon>
    </lineage>
</organism>
<gene>
    <name evidence="1" type="primary">TIM8</name>
    <name evidence="1" type="ORF">H4R21_002146</name>
</gene>
<sequence>MAFDEATQRELQAFVEQESAKAKLQSTVHEFTGRCWDLCIRDTKTNQLDGRETACLQNCVGRFIDTSVQIVKQLQTKQ</sequence>
<accession>A0ACC1L9P4</accession>
<evidence type="ECO:0000313" key="2">
    <source>
        <dbReference type="Proteomes" id="UP001140087"/>
    </source>
</evidence>
<comment type="caution">
    <text evidence="1">The sequence shown here is derived from an EMBL/GenBank/DDBJ whole genome shotgun (WGS) entry which is preliminary data.</text>
</comment>